<dbReference type="Proteomes" id="UP000059574">
    <property type="component" value="Chromosome"/>
</dbReference>
<evidence type="ECO:0000256" key="1">
    <source>
        <dbReference type="ARBA" id="ARBA00007074"/>
    </source>
</evidence>
<dbReference type="InterPro" id="IPR038765">
    <property type="entry name" value="Papain-like_cys_pep_sf"/>
</dbReference>
<reference evidence="8" key="1">
    <citation type="submission" date="2015-11" db="EMBL/GenBank/DDBJ databases">
        <authorList>
            <person name="Kumar R."/>
            <person name="Singh D."/>
            <person name="Swarnkar M.K."/>
            <person name="Singh A.K."/>
            <person name="Kumar S."/>
        </authorList>
    </citation>
    <scope>NUCLEOTIDE SEQUENCE [LARGE SCALE GENOMIC DNA]</scope>
    <source>
        <strain evidence="8">ERGS4:06</strain>
    </source>
</reference>
<dbReference type="PANTHER" id="PTHR47053:SF1">
    <property type="entry name" value="MUREIN DD-ENDOPEPTIDASE MEPH-RELATED"/>
    <property type="match status" value="1"/>
</dbReference>
<dbReference type="SUPFAM" id="SSF54001">
    <property type="entry name" value="Cysteine proteinases"/>
    <property type="match status" value="1"/>
</dbReference>
<dbReference type="Pfam" id="PF00877">
    <property type="entry name" value="NLPC_P60"/>
    <property type="match status" value="1"/>
</dbReference>
<dbReference type="AlphaFoldDB" id="A0A0S2LZ48"/>
<reference evidence="7 8" key="2">
    <citation type="journal article" date="2016" name="J. Biotechnol.">
        <title>Complete genome sequence of Arthrobacter alpinus ERGS4:06, a yellow pigmented bacterium tolerant to cold and radiations isolated from Sikkim Himalaya.</title>
        <authorList>
            <person name="Kumar R."/>
            <person name="Singh D."/>
            <person name="Swarnkar M.K."/>
            <person name="Singh A.K."/>
            <person name="Kumar S."/>
        </authorList>
    </citation>
    <scope>NUCLEOTIDE SEQUENCE [LARGE SCALE GENOMIC DNA]</scope>
    <source>
        <strain evidence="7 8">ERGS4:06</strain>
    </source>
</reference>
<dbReference type="GO" id="GO:0008234">
    <property type="term" value="F:cysteine-type peptidase activity"/>
    <property type="evidence" value="ECO:0007669"/>
    <property type="project" value="UniProtKB-KW"/>
</dbReference>
<organism evidence="7 8">
    <name type="scientific">Arthrobacter alpinus</name>
    <dbReference type="NCBI Taxonomy" id="656366"/>
    <lineage>
        <taxon>Bacteria</taxon>
        <taxon>Bacillati</taxon>
        <taxon>Actinomycetota</taxon>
        <taxon>Actinomycetes</taxon>
        <taxon>Micrococcales</taxon>
        <taxon>Micrococcaceae</taxon>
        <taxon>Arthrobacter</taxon>
    </lineage>
</organism>
<evidence type="ECO:0000256" key="2">
    <source>
        <dbReference type="ARBA" id="ARBA00022670"/>
    </source>
</evidence>
<comment type="similarity">
    <text evidence="1">Belongs to the peptidase C40 family.</text>
</comment>
<evidence type="ECO:0000256" key="3">
    <source>
        <dbReference type="ARBA" id="ARBA00022801"/>
    </source>
</evidence>
<feature type="domain" description="NlpC/P60" evidence="6">
    <location>
        <begin position="265"/>
        <end position="386"/>
    </location>
</feature>
<accession>A0A0S2LZ48</accession>
<feature type="transmembrane region" description="Helical" evidence="5">
    <location>
        <begin position="19"/>
        <end position="45"/>
    </location>
</feature>
<protein>
    <recommendedName>
        <fullName evidence="6">NlpC/P60 domain-containing protein</fullName>
    </recommendedName>
</protein>
<keyword evidence="5" id="KW-0812">Transmembrane</keyword>
<keyword evidence="3" id="KW-0378">Hydrolase</keyword>
<evidence type="ECO:0000256" key="5">
    <source>
        <dbReference type="SAM" id="Phobius"/>
    </source>
</evidence>
<proteinExistence type="inferred from homology"/>
<gene>
    <name evidence="7" type="ORF">AS189_09680</name>
</gene>
<keyword evidence="5" id="KW-0472">Membrane</keyword>
<evidence type="ECO:0000313" key="7">
    <source>
        <dbReference type="EMBL" id="ALO66719.1"/>
    </source>
</evidence>
<name>A0A0S2LZ48_9MICC</name>
<dbReference type="RefSeq" id="WP_062288080.1">
    <property type="nucleotide sequence ID" value="NZ_CP013200.1"/>
</dbReference>
<evidence type="ECO:0000259" key="6">
    <source>
        <dbReference type="PROSITE" id="PS51935"/>
    </source>
</evidence>
<keyword evidence="5" id="KW-1133">Transmembrane helix</keyword>
<dbReference type="EMBL" id="CP013200">
    <property type="protein sequence ID" value="ALO66719.1"/>
    <property type="molecule type" value="Genomic_DNA"/>
</dbReference>
<dbReference type="Gene3D" id="3.90.1720.10">
    <property type="entry name" value="endopeptidase domain like (from Nostoc punctiforme)"/>
    <property type="match status" value="1"/>
</dbReference>
<dbReference type="InterPro" id="IPR000064">
    <property type="entry name" value="NLP_P60_dom"/>
</dbReference>
<dbReference type="InterPro" id="IPR051202">
    <property type="entry name" value="Peptidase_C40"/>
</dbReference>
<keyword evidence="4" id="KW-0788">Thiol protease</keyword>
<keyword evidence="2" id="KW-0645">Protease</keyword>
<sequence>MPAPALAAIAKARLIQRALAVLVVVVPVGMAALLGGTSILVAQIAGTSSSCTSTNQESAVTRNPLQPAMPLSNEVVSLTVPGPNGVPLTLDSQQQSVAGSYISVGQSLGVPTKGIQIALMVALQESGLKMLANPAVPASMSMPHDGLGYDHDSLGSAQQRPSAGWGTVQELMTPAYNAEAFFGGPRGPNHGSPGGLLDINGWTSMSLGRAGQTVQVSAFPELYERWAPAALAVMASVDGTGVPENCLQAAASEDPSAPTVPANLSTTRQAILHYAQEGVGGSYVWGGTAFKAWDCSGYVQWIYTQVGIALPRTEQWLAGRPTVTPQPGDLVVQDPDGPNHWGHVGIYAGEGMMYSALNPSAGTLLHPVSWNPGTQYFTLLRPGQAD</sequence>
<dbReference type="GO" id="GO:0006508">
    <property type="term" value="P:proteolysis"/>
    <property type="evidence" value="ECO:0007669"/>
    <property type="project" value="UniProtKB-KW"/>
</dbReference>
<dbReference type="PANTHER" id="PTHR47053">
    <property type="entry name" value="MUREIN DD-ENDOPEPTIDASE MEPH-RELATED"/>
    <property type="match status" value="1"/>
</dbReference>
<evidence type="ECO:0000313" key="8">
    <source>
        <dbReference type="Proteomes" id="UP000059574"/>
    </source>
</evidence>
<evidence type="ECO:0000256" key="4">
    <source>
        <dbReference type="ARBA" id="ARBA00022807"/>
    </source>
</evidence>
<dbReference type="PROSITE" id="PS51935">
    <property type="entry name" value="NLPC_P60"/>
    <property type="match status" value="1"/>
</dbReference>